<dbReference type="Gene3D" id="3.30.160.60">
    <property type="entry name" value="Classic Zinc Finger"/>
    <property type="match status" value="3"/>
</dbReference>
<feature type="non-terminal residue" evidence="9">
    <location>
        <position position="1"/>
    </location>
</feature>
<feature type="domain" description="C2H2-type" evidence="8">
    <location>
        <begin position="75"/>
        <end position="99"/>
    </location>
</feature>
<dbReference type="AlphaFoldDB" id="A0A653BSY7"/>
<dbReference type="GO" id="GO:0005634">
    <property type="term" value="C:nucleus"/>
    <property type="evidence" value="ECO:0007669"/>
    <property type="project" value="UniProtKB-SubCell"/>
</dbReference>
<keyword evidence="3" id="KW-0677">Repeat</keyword>
<dbReference type="Proteomes" id="UP000410492">
    <property type="component" value="Unassembled WGS sequence"/>
</dbReference>
<evidence type="ECO:0000256" key="3">
    <source>
        <dbReference type="ARBA" id="ARBA00022737"/>
    </source>
</evidence>
<dbReference type="PROSITE" id="PS50157">
    <property type="entry name" value="ZINC_FINGER_C2H2_2"/>
    <property type="match status" value="4"/>
</dbReference>
<dbReference type="FunFam" id="3.30.160.60:FF:000145">
    <property type="entry name" value="Zinc finger protein 574"/>
    <property type="match status" value="1"/>
</dbReference>
<organism evidence="9 10">
    <name type="scientific">Callosobruchus maculatus</name>
    <name type="common">Southern cowpea weevil</name>
    <name type="synonym">Pulse bruchid</name>
    <dbReference type="NCBI Taxonomy" id="64391"/>
    <lineage>
        <taxon>Eukaryota</taxon>
        <taxon>Metazoa</taxon>
        <taxon>Ecdysozoa</taxon>
        <taxon>Arthropoda</taxon>
        <taxon>Hexapoda</taxon>
        <taxon>Insecta</taxon>
        <taxon>Pterygota</taxon>
        <taxon>Neoptera</taxon>
        <taxon>Endopterygota</taxon>
        <taxon>Coleoptera</taxon>
        <taxon>Polyphaga</taxon>
        <taxon>Cucujiformia</taxon>
        <taxon>Chrysomeloidea</taxon>
        <taxon>Chrysomelidae</taxon>
        <taxon>Bruchinae</taxon>
        <taxon>Bruchini</taxon>
        <taxon>Callosobruchus</taxon>
    </lineage>
</organism>
<keyword evidence="10" id="KW-1185">Reference proteome</keyword>
<reference evidence="9 10" key="1">
    <citation type="submission" date="2019-01" db="EMBL/GenBank/DDBJ databases">
        <authorList>
            <person name="Sayadi A."/>
        </authorList>
    </citation>
    <scope>NUCLEOTIDE SEQUENCE [LARGE SCALE GENOMIC DNA]</scope>
</reference>
<dbReference type="FunFam" id="3.30.160.60:FF:000100">
    <property type="entry name" value="Zinc finger 45-like"/>
    <property type="match status" value="1"/>
</dbReference>
<dbReference type="InterPro" id="IPR036236">
    <property type="entry name" value="Znf_C2H2_sf"/>
</dbReference>
<gene>
    <name evidence="9" type="ORF">CALMAC_LOCUS3341</name>
</gene>
<dbReference type="GO" id="GO:0043565">
    <property type="term" value="F:sequence-specific DNA binding"/>
    <property type="evidence" value="ECO:0007669"/>
    <property type="project" value="TreeGrafter"/>
</dbReference>
<dbReference type="SUPFAM" id="SSF57667">
    <property type="entry name" value="beta-beta-alpha zinc fingers"/>
    <property type="match status" value="2"/>
</dbReference>
<keyword evidence="4 7" id="KW-0863">Zinc-finger</keyword>
<dbReference type="Pfam" id="PF00096">
    <property type="entry name" value="zf-C2H2"/>
    <property type="match status" value="4"/>
</dbReference>
<dbReference type="PANTHER" id="PTHR24408">
    <property type="entry name" value="ZINC FINGER PROTEIN"/>
    <property type="match status" value="1"/>
</dbReference>
<evidence type="ECO:0000256" key="1">
    <source>
        <dbReference type="ARBA" id="ARBA00004123"/>
    </source>
</evidence>
<dbReference type="SMART" id="SM00355">
    <property type="entry name" value="ZnF_C2H2"/>
    <property type="match status" value="4"/>
</dbReference>
<evidence type="ECO:0000313" key="10">
    <source>
        <dbReference type="Proteomes" id="UP000410492"/>
    </source>
</evidence>
<dbReference type="GO" id="GO:0000981">
    <property type="term" value="F:DNA-binding transcription factor activity, RNA polymerase II-specific"/>
    <property type="evidence" value="ECO:0007669"/>
    <property type="project" value="TreeGrafter"/>
</dbReference>
<evidence type="ECO:0000256" key="5">
    <source>
        <dbReference type="ARBA" id="ARBA00022833"/>
    </source>
</evidence>
<evidence type="ECO:0000256" key="2">
    <source>
        <dbReference type="ARBA" id="ARBA00022723"/>
    </source>
</evidence>
<keyword evidence="2" id="KW-0479">Metal-binding</keyword>
<dbReference type="EMBL" id="CAACVG010004531">
    <property type="protein sequence ID" value="VEN38441.1"/>
    <property type="molecule type" value="Genomic_DNA"/>
</dbReference>
<dbReference type="PROSITE" id="PS00028">
    <property type="entry name" value="ZINC_FINGER_C2H2_1"/>
    <property type="match status" value="2"/>
</dbReference>
<dbReference type="GO" id="GO:0008270">
    <property type="term" value="F:zinc ion binding"/>
    <property type="evidence" value="ECO:0007669"/>
    <property type="project" value="UniProtKB-KW"/>
</dbReference>
<comment type="subcellular location">
    <subcellularLocation>
        <location evidence="1">Nucleus</location>
    </subcellularLocation>
</comment>
<feature type="domain" description="C2H2-type" evidence="8">
    <location>
        <begin position="46"/>
        <end position="73"/>
    </location>
</feature>
<dbReference type="InterPro" id="IPR013087">
    <property type="entry name" value="Znf_C2H2_type"/>
</dbReference>
<keyword evidence="5" id="KW-0862">Zinc</keyword>
<feature type="domain" description="C2H2-type" evidence="8">
    <location>
        <begin position="102"/>
        <end position="129"/>
    </location>
</feature>
<dbReference type="PANTHER" id="PTHR24408:SF58">
    <property type="entry name" value="TRANSCRIPTION FACTOR (TFIIIA), PUTATIVE (AFU_ORTHOLOGUE AFUA_1G05150)-RELATED"/>
    <property type="match status" value="1"/>
</dbReference>
<sequence length="168" mass="19806">SQYSCGGVAIWAKNNIIAKSINVKDVNQEKDFEVAGIRCQFEDKPFGCVRCGKFYKQKSNLNRHVRYECGKPPSFQCNHCGRQFHQHSNYKTHMRTYHARPFGCTNCAKAYKRKSHLTRHIRYECGKPPTFHCDHCGRKFHQQSNYKTHLKSYHDISDTIPPLKWFKY</sequence>
<dbReference type="OrthoDB" id="3437960at2759"/>
<evidence type="ECO:0000313" key="9">
    <source>
        <dbReference type="EMBL" id="VEN38441.1"/>
    </source>
</evidence>
<evidence type="ECO:0000259" key="8">
    <source>
        <dbReference type="PROSITE" id="PS50157"/>
    </source>
</evidence>
<feature type="domain" description="C2H2-type" evidence="8">
    <location>
        <begin position="131"/>
        <end position="154"/>
    </location>
</feature>
<proteinExistence type="predicted"/>
<name>A0A653BSY7_CALMS</name>
<evidence type="ECO:0000256" key="7">
    <source>
        <dbReference type="PROSITE-ProRule" id="PRU00042"/>
    </source>
</evidence>
<protein>
    <recommendedName>
        <fullName evidence="8">C2H2-type domain-containing protein</fullName>
    </recommendedName>
</protein>
<accession>A0A653BSY7</accession>
<evidence type="ECO:0000256" key="4">
    <source>
        <dbReference type="ARBA" id="ARBA00022771"/>
    </source>
</evidence>
<evidence type="ECO:0000256" key="6">
    <source>
        <dbReference type="ARBA" id="ARBA00023242"/>
    </source>
</evidence>
<keyword evidence="6" id="KW-0539">Nucleus</keyword>